<protein>
    <recommendedName>
        <fullName evidence="9">TRAP transporter small permease protein</fullName>
    </recommendedName>
</protein>
<dbReference type="GO" id="GO:0022857">
    <property type="term" value="F:transmembrane transporter activity"/>
    <property type="evidence" value="ECO:0007669"/>
    <property type="project" value="UniProtKB-UniRule"/>
</dbReference>
<keyword evidence="5 9" id="KW-0812">Transmembrane</keyword>
<feature type="transmembrane region" description="Helical" evidence="9">
    <location>
        <begin position="32"/>
        <end position="50"/>
    </location>
</feature>
<evidence type="ECO:0000256" key="1">
    <source>
        <dbReference type="ARBA" id="ARBA00004429"/>
    </source>
</evidence>
<keyword evidence="2 9" id="KW-0813">Transport</keyword>
<feature type="transmembrane region" description="Helical" evidence="9">
    <location>
        <begin position="107"/>
        <end position="128"/>
    </location>
</feature>
<evidence type="ECO:0000256" key="7">
    <source>
        <dbReference type="ARBA" id="ARBA00023136"/>
    </source>
</evidence>
<gene>
    <name evidence="11" type="ORF">AGI3411_02985</name>
</gene>
<dbReference type="PANTHER" id="PTHR35011:SF10">
    <property type="entry name" value="TRAP TRANSPORTER SMALL PERMEASE PROTEIN"/>
    <property type="match status" value="1"/>
</dbReference>
<reference evidence="11 12" key="1">
    <citation type="submission" date="2018-07" db="EMBL/GenBank/DDBJ databases">
        <authorList>
            <person name="Peeters C."/>
        </authorList>
    </citation>
    <scope>NUCLEOTIDE SEQUENCE [LARGE SCALE GENOMIC DNA]</scope>
    <source>
        <strain evidence="11 12">LMG 3411</strain>
    </source>
</reference>
<evidence type="ECO:0000259" key="10">
    <source>
        <dbReference type="Pfam" id="PF04290"/>
    </source>
</evidence>
<evidence type="ECO:0000256" key="6">
    <source>
        <dbReference type="ARBA" id="ARBA00022989"/>
    </source>
</evidence>
<keyword evidence="6 9" id="KW-1133">Transmembrane helix</keyword>
<dbReference type="Pfam" id="PF04290">
    <property type="entry name" value="DctQ"/>
    <property type="match status" value="1"/>
</dbReference>
<keyword evidence="4 9" id="KW-0997">Cell inner membrane</keyword>
<comment type="subunit">
    <text evidence="9">The complex comprises the extracytoplasmic solute receptor protein and the two transmembrane proteins.</text>
</comment>
<dbReference type="Proteomes" id="UP000289184">
    <property type="component" value="Unassembled WGS sequence"/>
</dbReference>
<dbReference type="GO" id="GO:0005886">
    <property type="term" value="C:plasma membrane"/>
    <property type="evidence" value="ECO:0007669"/>
    <property type="project" value="UniProtKB-SubCell"/>
</dbReference>
<dbReference type="GO" id="GO:0015740">
    <property type="term" value="P:C4-dicarboxylate transport"/>
    <property type="evidence" value="ECO:0007669"/>
    <property type="project" value="TreeGrafter"/>
</dbReference>
<evidence type="ECO:0000313" key="12">
    <source>
        <dbReference type="Proteomes" id="UP000289184"/>
    </source>
</evidence>
<dbReference type="EMBL" id="UFQB01000011">
    <property type="protein sequence ID" value="SSW67310.1"/>
    <property type="molecule type" value="Genomic_DNA"/>
</dbReference>
<evidence type="ECO:0000256" key="9">
    <source>
        <dbReference type="RuleBase" id="RU369079"/>
    </source>
</evidence>
<keyword evidence="12" id="KW-1185">Reference proteome</keyword>
<keyword evidence="3" id="KW-1003">Cell membrane</keyword>
<evidence type="ECO:0000256" key="8">
    <source>
        <dbReference type="ARBA" id="ARBA00038436"/>
    </source>
</evidence>
<keyword evidence="7 9" id="KW-0472">Membrane</keyword>
<comment type="function">
    <text evidence="9">Part of the tripartite ATP-independent periplasmic (TRAP) transport system.</text>
</comment>
<sequence length="215" mass="23395">MSLPCKGFFMTQSEHFRLLGGILRRAESFSRVAVWAGGALTVASVLLISFDVLARKFLGFTTGGADELSSYAFAISTSWALAFATLQRANVRVDVLYQHMPVRVAAVLDWISLVAMAIFMVYLTYYAYEVVQASWMQKSTANTPLATPLWIPQGLWVLGLAWMCVTVALMLARASAALVTGDLELVKNICGVRSAQEEADEEAAAGERMVRGDAA</sequence>
<name>A0A446CHF8_9BURK</name>
<organism evidence="11 12">
    <name type="scientific">Achromobacter agilis</name>
    <dbReference type="NCBI Taxonomy" id="1353888"/>
    <lineage>
        <taxon>Bacteria</taxon>
        <taxon>Pseudomonadati</taxon>
        <taxon>Pseudomonadota</taxon>
        <taxon>Betaproteobacteria</taxon>
        <taxon>Burkholderiales</taxon>
        <taxon>Alcaligenaceae</taxon>
        <taxon>Achromobacter</taxon>
    </lineage>
</organism>
<dbReference type="AlphaFoldDB" id="A0A446CHF8"/>
<evidence type="ECO:0000256" key="4">
    <source>
        <dbReference type="ARBA" id="ARBA00022519"/>
    </source>
</evidence>
<dbReference type="InterPro" id="IPR055348">
    <property type="entry name" value="DctQ"/>
</dbReference>
<dbReference type="InterPro" id="IPR007387">
    <property type="entry name" value="TRAP_DctQ"/>
</dbReference>
<comment type="subcellular location">
    <subcellularLocation>
        <location evidence="1 9">Cell inner membrane</location>
        <topology evidence="1 9">Multi-pass membrane protein</topology>
    </subcellularLocation>
</comment>
<feature type="transmembrane region" description="Helical" evidence="9">
    <location>
        <begin position="70"/>
        <end position="86"/>
    </location>
</feature>
<comment type="similarity">
    <text evidence="8 9">Belongs to the TRAP transporter small permease family.</text>
</comment>
<evidence type="ECO:0000313" key="11">
    <source>
        <dbReference type="EMBL" id="SSW67310.1"/>
    </source>
</evidence>
<feature type="domain" description="Tripartite ATP-independent periplasmic transporters DctQ component" evidence="10">
    <location>
        <begin position="45"/>
        <end position="174"/>
    </location>
</feature>
<accession>A0A446CHF8</accession>
<evidence type="ECO:0000256" key="5">
    <source>
        <dbReference type="ARBA" id="ARBA00022692"/>
    </source>
</evidence>
<evidence type="ECO:0000256" key="2">
    <source>
        <dbReference type="ARBA" id="ARBA00022448"/>
    </source>
</evidence>
<evidence type="ECO:0000256" key="3">
    <source>
        <dbReference type="ARBA" id="ARBA00022475"/>
    </source>
</evidence>
<dbReference type="PANTHER" id="PTHR35011">
    <property type="entry name" value="2,3-DIKETO-L-GULONATE TRAP TRANSPORTER SMALL PERMEASE PROTEIN YIAM"/>
    <property type="match status" value="1"/>
</dbReference>
<proteinExistence type="inferred from homology"/>
<feature type="transmembrane region" description="Helical" evidence="9">
    <location>
        <begin position="148"/>
        <end position="172"/>
    </location>
</feature>